<reference evidence="2" key="1">
    <citation type="submission" date="2025-08" db="UniProtKB">
        <authorList>
            <consortium name="RefSeq"/>
        </authorList>
    </citation>
    <scope>IDENTIFICATION</scope>
    <source>
        <tissue evidence="2">Etiolated seedlings</tissue>
    </source>
</reference>
<dbReference type="OrthoDB" id="437338at2759"/>
<dbReference type="GeneID" id="101505776"/>
<proteinExistence type="predicted"/>
<dbReference type="PaxDb" id="3827-XP_004516855.1"/>
<gene>
    <name evidence="2" type="primary">LOC101505776</name>
</gene>
<organism evidence="1 2">
    <name type="scientific">Cicer arietinum</name>
    <name type="common">Chickpea</name>
    <name type="synonym">Garbanzo</name>
    <dbReference type="NCBI Taxonomy" id="3827"/>
    <lineage>
        <taxon>Eukaryota</taxon>
        <taxon>Viridiplantae</taxon>
        <taxon>Streptophyta</taxon>
        <taxon>Embryophyta</taxon>
        <taxon>Tracheophyta</taxon>
        <taxon>Spermatophyta</taxon>
        <taxon>Magnoliopsida</taxon>
        <taxon>eudicotyledons</taxon>
        <taxon>Gunneridae</taxon>
        <taxon>Pentapetalae</taxon>
        <taxon>rosids</taxon>
        <taxon>fabids</taxon>
        <taxon>Fabales</taxon>
        <taxon>Fabaceae</taxon>
        <taxon>Papilionoideae</taxon>
        <taxon>50 kb inversion clade</taxon>
        <taxon>NPAAA clade</taxon>
        <taxon>Hologalegina</taxon>
        <taxon>IRL clade</taxon>
        <taxon>Cicereae</taxon>
        <taxon>Cicer</taxon>
    </lineage>
</organism>
<protein>
    <submittedName>
        <fullName evidence="2">Uncharacterized protein LOC101505776</fullName>
    </submittedName>
</protein>
<dbReference type="Proteomes" id="UP000087171">
    <property type="component" value="Unplaced"/>
</dbReference>
<dbReference type="Gene3D" id="3.10.10.10">
    <property type="entry name" value="HIV Type 1 Reverse Transcriptase, subunit A, domain 1"/>
    <property type="match status" value="1"/>
</dbReference>
<evidence type="ECO:0000313" key="1">
    <source>
        <dbReference type="Proteomes" id="UP000087171"/>
    </source>
</evidence>
<sequence length="198" mass="22331">MYPQFQKEKKSQGSVSKNKGCEKCEFNHGDQSCLAARITCLKYGKVGNFARCCKNVILGMDWLSLNHAVINCYDKSIFLAPQSMTIDSPLFKCFMYALAFHKYLVEGAQGYMLLFSSNVEVEDNLTLIHVVCEFPNVFPKDVSSLLPNRELELPIDLVLGCGPISVTPYRMSALELDELKKQLEDLLEKIFIRPSVSS</sequence>
<accession>A0A1S2Z8B1</accession>
<evidence type="ECO:0000313" key="2">
    <source>
        <dbReference type="RefSeq" id="XP_004516855.1"/>
    </source>
</evidence>
<dbReference type="Pfam" id="PF08284">
    <property type="entry name" value="RVP_2"/>
    <property type="match status" value="1"/>
</dbReference>
<dbReference type="InterPro" id="IPR043502">
    <property type="entry name" value="DNA/RNA_pol_sf"/>
</dbReference>
<dbReference type="PANTHER" id="PTHR15503:SF45">
    <property type="entry name" value="RNA-DIRECTED DNA POLYMERASE HOMOLOG"/>
    <property type="match status" value="1"/>
</dbReference>
<dbReference type="eggNOG" id="KOG0017">
    <property type="taxonomic scope" value="Eukaryota"/>
</dbReference>
<dbReference type="KEGG" id="cam:101505776"/>
<dbReference type="PANTHER" id="PTHR15503">
    <property type="entry name" value="LDOC1 RELATED"/>
    <property type="match status" value="1"/>
</dbReference>
<keyword evidence="1" id="KW-1185">Reference proteome</keyword>
<dbReference type="AlphaFoldDB" id="A0A1S2Z8B1"/>
<name>A0A1S2Z8B1_CICAR</name>
<dbReference type="InterPro" id="IPR032567">
    <property type="entry name" value="RTL1-rel"/>
</dbReference>
<dbReference type="RefSeq" id="XP_004516855.1">
    <property type="nucleotide sequence ID" value="XM_004516798.1"/>
</dbReference>
<dbReference type="SUPFAM" id="SSF56672">
    <property type="entry name" value="DNA/RNA polymerases"/>
    <property type="match status" value="1"/>
</dbReference>